<dbReference type="InterPro" id="IPR044952">
    <property type="entry name" value="SUV2"/>
</dbReference>
<dbReference type="PANTHER" id="PTHR35761:SF1">
    <property type="entry name" value="PROTEIN SENSITIVE TO UV 2"/>
    <property type="match status" value="1"/>
</dbReference>
<dbReference type="Proteomes" id="UP000187203">
    <property type="component" value="Unassembled WGS sequence"/>
</dbReference>
<proteinExistence type="predicted"/>
<dbReference type="GO" id="GO:0006974">
    <property type="term" value="P:DNA damage response"/>
    <property type="evidence" value="ECO:0007669"/>
    <property type="project" value="InterPro"/>
</dbReference>
<dbReference type="STRING" id="93759.A0A1R3JF89"/>
<gene>
    <name evidence="1" type="ORF">COLO4_16905</name>
</gene>
<organism evidence="1 2">
    <name type="scientific">Corchorus olitorius</name>
    <dbReference type="NCBI Taxonomy" id="93759"/>
    <lineage>
        <taxon>Eukaryota</taxon>
        <taxon>Viridiplantae</taxon>
        <taxon>Streptophyta</taxon>
        <taxon>Embryophyta</taxon>
        <taxon>Tracheophyta</taxon>
        <taxon>Spermatophyta</taxon>
        <taxon>Magnoliopsida</taxon>
        <taxon>eudicotyledons</taxon>
        <taxon>Gunneridae</taxon>
        <taxon>Pentapetalae</taxon>
        <taxon>rosids</taxon>
        <taxon>malvids</taxon>
        <taxon>Malvales</taxon>
        <taxon>Malvaceae</taxon>
        <taxon>Grewioideae</taxon>
        <taxon>Apeibeae</taxon>
        <taxon>Corchorus</taxon>
    </lineage>
</organism>
<comment type="caution">
    <text evidence="1">The sequence shown here is derived from an EMBL/GenBank/DDBJ whole genome shotgun (WGS) entry which is preliminary data.</text>
</comment>
<evidence type="ECO:0000313" key="1">
    <source>
        <dbReference type="EMBL" id="OMO93472.1"/>
    </source>
</evidence>
<evidence type="ECO:0000313" key="2">
    <source>
        <dbReference type="Proteomes" id="UP000187203"/>
    </source>
</evidence>
<accession>A0A1R3JF89</accession>
<dbReference type="AlphaFoldDB" id="A0A1R3JF89"/>
<dbReference type="PANTHER" id="PTHR35761">
    <property type="entry name" value="ATR INTERACTING PROTEIN"/>
    <property type="match status" value="1"/>
</dbReference>
<sequence length="282" mass="31024">MESVAVKSAANMALQQSTDSFLNTEAAKCTLLRENVLVEHLHCGSSVDDIFGHETSGRVSVGMGGTYASRIPTGISPSEAETLCKRGRSNKGLSLVINWIHLFELMHQIVMKRSEEYIRLEAVSTMNVILTRSDAYTEREKFGLIQVFGSISQLLKKEAGLLVQKEAVLTLYLLLNCPKLVVAFCSGCTIVASAGAADNEETTASFKGILEGLVDLILQILVSEIDLEASVYPESVETSRARLSKNEQKPTQFDPITKQMRESEIVDLGRIFKRRVSSYLGE</sequence>
<protein>
    <submittedName>
        <fullName evidence="1">Uncharacterized protein</fullName>
    </submittedName>
</protein>
<reference evidence="2" key="1">
    <citation type="submission" date="2013-09" db="EMBL/GenBank/DDBJ databases">
        <title>Corchorus olitorius genome sequencing.</title>
        <authorList>
            <person name="Alam M."/>
            <person name="Haque M.S."/>
            <person name="Islam M.S."/>
            <person name="Emdad E.M."/>
            <person name="Islam M.M."/>
            <person name="Ahmed B."/>
            <person name="Halim A."/>
            <person name="Hossen Q.M.M."/>
            <person name="Hossain M.Z."/>
            <person name="Ahmed R."/>
            <person name="Khan M.M."/>
            <person name="Islam R."/>
            <person name="Rashid M.M."/>
            <person name="Khan S.A."/>
            <person name="Rahman M.S."/>
            <person name="Alam M."/>
            <person name="Yahiya A.S."/>
            <person name="Khan M.S."/>
            <person name="Azam M.S."/>
            <person name="Haque T."/>
            <person name="Lashkar M.Z.H."/>
            <person name="Akhand A.I."/>
            <person name="Morshed G."/>
            <person name="Roy S."/>
            <person name="Uddin K.S."/>
            <person name="Rabeya T."/>
            <person name="Hossain A.S."/>
            <person name="Chowdhury A."/>
            <person name="Snigdha A.R."/>
            <person name="Mortoza M.S."/>
            <person name="Matin S.A."/>
            <person name="Hoque S.M.E."/>
            <person name="Islam M.K."/>
            <person name="Roy D.K."/>
            <person name="Haider R."/>
            <person name="Moosa M.M."/>
            <person name="Elias S.M."/>
            <person name="Hasan A.M."/>
            <person name="Jahan S."/>
            <person name="Shafiuddin M."/>
            <person name="Mahmood N."/>
            <person name="Shommy N.S."/>
        </authorList>
    </citation>
    <scope>NUCLEOTIDE SEQUENCE [LARGE SCALE GENOMIC DNA]</scope>
    <source>
        <strain evidence="2">cv. O-4</strain>
    </source>
</reference>
<dbReference type="EMBL" id="AWUE01016262">
    <property type="protein sequence ID" value="OMO93472.1"/>
    <property type="molecule type" value="Genomic_DNA"/>
</dbReference>
<dbReference type="OrthoDB" id="992738at2759"/>
<name>A0A1R3JF89_9ROSI</name>
<keyword evidence="2" id="KW-1185">Reference proteome</keyword>